<feature type="region of interest" description="Disordered" evidence="1">
    <location>
        <begin position="67"/>
        <end position="100"/>
    </location>
</feature>
<keyword evidence="2" id="KW-0732">Signal</keyword>
<evidence type="ECO:0000313" key="4">
    <source>
        <dbReference type="RefSeq" id="XP_005110162.1"/>
    </source>
</evidence>
<dbReference type="RefSeq" id="XP_005110162.1">
    <property type="nucleotide sequence ID" value="XM_005110105.3"/>
</dbReference>
<proteinExistence type="predicted"/>
<dbReference type="Proteomes" id="UP000694888">
    <property type="component" value="Unplaced"/>
</dbReference>
<evidence type="ECO:0000256" key="2">
    <source>
        <dbReference type="SAM" id="SignalP"/>
    </source>
</evidence>
<sequence length="201" mass="19807">MLKAPVMFLAAFVCLLALVKGAAIVDRAERDLNSFHSRRSFGNSRLTKKELDMMKLLLQALEKTEGGATAGSEKRGMFQRQVGSSTSYPTGSTDGYSGTTGGYSGSTDGYSGSTGGYGGSTDGYSGSTGGYGGSTGGYSGSTGGYGGSTGGYSGSTGGYGGSTGGYSGSTGGYGGSTGGYPTGSPTTDSPGDPVIEVSSIL</sequence>
<evidence type="ECO:0000313" key="3">
    <source>
        <dbReference type="Proteomes" id="UP000694888"/>
    </source>
</evidence>
<feature type="region of interest" description="Disordered" evidence="1">
    <location>
        <begin position="134"/>
        <end position="201"/>
    </location>
</feature>
<feature type="compositionally biased region" description="Gly residues" evidence="1">
    <location>
        <begin position="134"/>
        <end position="181"/>
    </location>
</feature>
<feature type="compositionally biased region" description="Low complexity" evidence="1">
    <location>
        <begin position="182"/>
        <end position="191"/>
    </location>
</feature>
<organism evidence="3 4">
    <name type="scientific">Aplysia californica</name>
    <name type="common">California sea hare</name>
    <dbReference type="NCBI Taxonomy" id="6500"/>
    <lineage>
        <taxon>Eukaryota</taxon>
        <taxon>Metazoa</taxon>
        <taxon>Spiralia</taxon>
        <taxon>Lophotrochozoa</taxon>
        <taxon>Mollusca</taxon>
        <taxon>Gastropoda</taxon>
        <taxon>Heterobranchia</taxon>
        <taxon>Euthyneura</taxon>
        <taxon>Tectipleura</taxon>
        <taxon>Aplysiida</taxon>
        <taxon>Aplysioidea</taxon>
        <taxon>Aplysiidae</taxon>
        <taxon>Aplysia</taxon>
    </lineage>
</organism>
<accession>A0ABM0K6X7</accession>
<feature type="chain" id="PRO_5047281684" evidence="2">
    <location>
        <begin position="22"/>
        <end position="201"/>
    </location>
</feature>
<feature type="compositionally biased region" description="Low complexity" evidence="1">
    <location>
        <begin position="83"/>
        <end position="97"/>
    </location>
</feature>
<dbReference type="GeneID" id="101848922"/>
<feature type="signal peptide" evidence="2">
    <location>
        <begin position="1"/>
        <end position="21"/>
    </location>
</feature>
<protein>
    <submittedName>
        <fullName evidence="4">TATA-binding protein-associated factor 2N</fullName>
    </submittedName>
</protein>
<name>A0ABM0K6X7_APLCA</name>
<keyword evidence="3" id="KW-1185">Reference proteome</keyword>
<evidence type="ECO:0000256" key="1">
    <source>
        <dbReference type="SAM" id="MobiDB-lite"/>
    </source>
</evidence>
<gene>
    <name evidence="4" type="primary">LOC101848922</name>
</gene>
<reference evidence="4" key="1">
    <citation type="submission" date="2025-08" db="UniProtKB">
        <authorList>
            <consortium name="RefSeq"/>
        </authorList>
    </citation>
    <scope>IDENTIFICATION</scope>
</reference>